<dbReference type="Proteomes" id="UP000054843">
    <property type="component" value="Unassembled WGS sequence"/>
</dbReference>
<dbReference type="EMBL" id="JYDO01000431">
    <property type="protein sequence ID" value="KRZ65253.1"/>
    <property type="molecule type" value="Genomic_DNA"/>
</dbReference>
<sequence length="62" mass="6672">MDDGYTWGSGSVRHCSLRSLTATGSCAYDLSLPIICLSLITLVNMILGVSQILADFGELYKT</sequence>
<organism evidence="2 3">
    <name type="scientific">Trichinella papuae</name>
    <dbReference type="NCBI Taxonomy" id="268474"/>
    <lineage>
        <taxon>Eukaryota</taxon>
        <taxon>Metazoa</taxon>
        <taxon>Ecdysozoa</taxon>
        <taxon>Nematoda</taxon>
        <taxon>Enoplea</taxon>
        <taxon>Dorylaimia</taxon>
        <taxon>Trichinellida</taxon>
        <taxon>Trichinellidae</taxon>
        <taxon>Trichinella</taxon>
    </lineage>
</organism>
<name>A0A0V1M0H9_9BILA</name>
<keyword evidence="1" id="KW-0472">Membrane</keyword>
<reference evidence="2 3" key="1">
    <citation type="submission" date="2015-01" db="EMBL/GenBank/DDBJ databases">
        <title>Evolution of Trichinella species and genotypes.</title>
        <authorList>
            <person name="Korhonen P.K."/>
            <person name="Edoardo P."/>
            <person name="Giuseppe L.R."/>
            <person name="Gasser R.B."/>
        </authorList>
    </citation>
    <scope>NUCLEOTIDE SEQUENCE [LARGE SCALE GENOMIC DNA]</scope>
    <source>
        <strain evidence="2">ISS1980</strain>
    </source>
</reference>
<evidence type="ECO:0000313" key="3">
    <source>
        <dbReference type="Proteomes" id="UP000054843"/>
    </source>
</evidence>
<dbReference type="AlphaFoldDB" id="A0A0V1M0H9"/>
<evidence type="ECO:0000313" key="2">
    <source>
        <dbReference type="EMBL" id="KRZ65253.1"/>
    </source>
</evidence>
<evidence type="ECO:0000256" key="1">
    <source>
        <dbReference type="SAM" id="Phobius"/>
    </source>
</evidence>
<keyword evidence="3" id="KW-1185">Reference proteome</keyword>
<keyword evidence="1" id="KW-0812">Transmembrane</keyword>
<keyword evidence="1" id="KW-1133">Transmembrane helix</keyword>
<protein>
    <submittedName>
        <fullName evidence="2">Uncharacterized protein</fullName>
    </submittedName>
</protein>
<proteinExistence type="predicted"/>
<accession>A0A0V1M0H9</accession>
<gene>
    <name evidence="2" type="ORF">T10_6108</name>
</gene>
<feature type="transmembrane region" description="Helical" evidence="1">
    <location>
        <begin position="30"/>
        <end position="54"/>
    </location>
</feature>
<comment type="caution">
    <text evidence="2">The sequence shown here is derived from an EMBL/GenBank/DDBJ whole genome shotgun (WGS) entry which is preliminary data.</text>
</comment>